<dbReference type="PROSITE" id="PS51767">
    <property type="entry name" value="PEPTIDASE_A1"/>
    <property type="match status" value="1"/>
</dbReference>
<dbReference type="Pfam" id="PF14543">
    <property type="entry name" value="TAXi_N"/>
    <property type="match status" value="1"/>
</dbReference>
<evidence type="ECO:0000259" key="3">
    <source>
        <dbReference type="PROSITE" id="PS51767"/>
    </source>
</evidence>
<feature type="domain" description="Peptidase A1" evidence="3">
    <location>
        <begin position="32"/>
        <end position="392"/>
    </location>
</feature>
<dbReference type="PANTHER" id="PTHR47965:SF103">
    <property type="entry name" value="EUKARYOTIC ASPARTYL PROTEASE FAMILY PROTEIN"/>
    <property type="match status" value="1"/>
</dbReference>
<organism evidence="4 5">
    <name type="scientific">Arabis nemorensis</name>
    <dbReference type="NCBI Taxonomy" id="586526"/>
    <lineage>
        <taxon>Eukaryota</taxon>
        <taxon>Viridiplantae</taxon>
        <taxon>Streptophyta</taxon>
        <taxon>Embryophyta</taxon>
        <taxon>Tracheophyta</taxon>
        <taxon>Spermatophyta</taxon>
        <taxon>Magnoliopsida</taxon>
        <taxon>eudicotyledons</taxon>
        <taxon>Gunneridae</taxon>
        <taxon>Pentapetalae</taxon>
        <taxon>rosids</taxon>
        <taxon>malvids</taxon>
        <taxon>Brassicales</taxon>
        <taxon>Brassicaceae</taxon>
        <taxon>Arabideae</taxon>
        <taxon>Arabis</taxon>
    </lineage>
</organism>
<evidence type="ECO:0000256" key="1">
    <source>
        <dbReference type="ARBA" id="ARBA00007447"/>
    </source>
</evidence>
<accession>A0A565CN91</accession>
<dbReference type="EMBL" id="CABITT030000008">
    <property type="protein sequence ID" value="VVB15145.1"/>
    <property type="molecule type" value="Genomic_DNA"/>
</dbReference>
<dbReference type="Proteomes" id="UP000489600">
    <property type="component" value="Unassembled WGS sequence"/>
</dbReference>
<dbReference type="Pfam" id="PF14541">
    <property type="entry name" value="TAXi_C"/>
    <property type="match status" value="1"/>
</dbReference>
<dbReference type="OrthoDB" id="1097810at2759"/>
<protein>
    <recommendedName>
        <fullName evidence="3">Peptidase A1 domain-containing protein</fullName>
    </recommendedName>
</protein>
<dbReference type="Gene3D" id="2.40.70.10">
    <property type="entry name" value="Acid Proteases"/>
    <property type="match status" value="2"/>
</dbReference>
<dbReference type="GO" id="GO:0006508">
    <property type="term" value="P:proteolysis"/>
    <property type="evidence" value="ECO:0007669"/>
    <property type="project" value="InterPro"/>
</dbReference>
<gene>
    <name evidence="4" type="ORF">ANE_LOCUS25589</name>
</gene>
<proteinExistence type="inferred from homology"/>
<dbReference type="SUPFAM" id="SSF50630">
    <property type="entry name" value="Acid proteases"/>
    <property type="match status" value="1"/>
</dbReference>
<evidence type="ECO:0000313" key="4">
    <source>
        <dbReference type="EMBL" id="VVB15145.1"/>
    </source>
</evidence>
<dbReference type="PANTHER" id="PTHR47965">
    <property type="entry name" value="ASPARTYL PROTEASE-RELATED"/>
    <property type="match status" value="1"/>
</dbReference>
<keyword evidence="2" id="KW-0732">Signal</keyword>
<dbReference type="InterPro" id="IPR001461">
    <property type="entry name" value="Aspartic_peptidase_A1"/>
</dbReference>
<comment type="caution">
    <text evidence="4">The sequence shown here is derived from an EMBL/GenBank/DDBJ whole genome shotgun (WGS) entry which is preliminary data.</text>
</comment>
<dbReference type="InterPro" id="IPR021109">
    <property type="entry name" value="Peptidase_aspartic_dom_sf"/>
</dbReference>
<dbReference type="InterPro" id="IPR033121">
    <property type="entry name" value="PEPTIDASE_A1"/>
</dbReference>
<dbReference type="GO" id="GO:0004190">
    <property type="term" value="F:aspartic-type endopeptidase activity"/>
    <property type="evidence" value="ECO:0007669"/>
    <property type="project" value="InterPro"/>
</dbReference>
<sequence length="410" mass="44795">MTPRVIFLFLSLIFLYLSTTSHSFVEPKVQAFLHPIRKDDATNSYYIPLSTGTNSDYVPPLNLLIDLNGAAPLLRPCATAAKSTSYHSIKCGSTRCNYANPNFSCPNNTTKKPTCRKYVSTSFSDKPVNVNLLRDTVALLYTPNGVYHMDSEKISTLTLTCTDDTTALRPIPSAFNGAIGLANTDFSIPSQLASMYKFPLKISLCLPSTKGMKSYFGNLWIGGGPFYYLPYLKDVSKSFASTPLIGNDKSGEYLIDVKSIQIGGKTIPILRGTTKICTLAPYTVLHTSIYKALVATFAGKAKMVKAPAVKPFGSCFRSNGRRGFPVIELVLRGGAKWRIHGSNSLVKVNKDVVCLGFVDGGLNPKNLILIGGFQLEDNLVEFDLKASKFSFSSSLLLHNTSCSVDRFFGM</sequence>
<dbReference type="AlphaFoldDB" id="A0A565CN91"/>
<feature type="chain" id="PRO_5021738707" description="Peptidase A1 domain-containing protein" evidence="2">
    <location>
        <begin position="24"/>
        <end position="410"/>
    </location>
</feature>
<evidence type="ECO:0000256" key="2">
    <source>
        <dbReference type="SAM" id="SignalP"/>
    </source>
</evidence>
<feature type="signal peptide" evidence="2">
    <location>
        <begin position="1"/>
        <end position="23"/>
    </location>
</feature>
<keyword evidence="5" id="KW-1185">Reference proteome</keyword>
<comment type="similarity">
    <text evidence="1">Belongs to the peptidase A1 family.</text>
</comment>
<reference evidence="4" key="1">
    <citation type="submission" date="2019-07" db="EMBL/GenBank/DDBJ databases">
        <authorList>
            <person name="Dittberner H."/>
        </authorList>
    </citation>
    <scope>NUCLEOTIDE SEQUENCE [LARGE SCALE GENOMIC DNA]</scope>
</reference>
<dbReference type="InterPro" id="IPR032799">
    <property type="entry name" value="TAXi_C"/>
</dbReference>
<dbReference type="InterPro" id="IPR032861">
    <property type="entry name" value="TAXi_N"/>
</dbReference>
<name>A0A565CN91_9BRAS</name>
<evidence type="ECO:0000313" key="5">
    <source>
        <dbReference type="Proteomes" id="UP000489600"/>
    </source>
</evidence>